<keyword evidence="2" id="KW-0600">Photoreceptor protein</keyword>
<dbReference type="PROSITE" id="PS50887">
    <property type="entry name" value="GGDEF"/>
    <property type="match status" value="1"/>
</dbReference>
<dbReference type="Pfam" id="PF00360">
    <property type="entry name" value="PHY"/>
    <property type="match status" value="1"/>
</dbReference>
<dbReference type="SUPFAM" id="SSF55781">
    <property type="entry name" value="GAF domain-like"/>
    <property type="match status" value="2"/>
</dbReference>
<keyword evidence="10" id="KW-1185">Reference proteome</keyword>
<dbReference type="PANTHER" id="PTHR45138:SF9">
    <property type="entry name" value="DIGUANYLATE CYCLASE DGCM-RELATED"/>
    <property type="match status" value="1"/>
</dbReference>
<dbReference type="Proteomes" id="UP001645038">
    <property type="component" value="Unassembled WGS sequence"/>
</dbReference>
<dbReference type="InterPro" id="IPR050469">
    <property type="entry name" value="Diguanylate_Cyclase"/>
</dbReference>
<dbReference type="InterPro" id="IPR035965">
    <property type="entry name" value="PAS-like_dom_sf"/>
</dbReference>
<evidence type="ECO:0000259" key="8">
    <source>
        <dbReference type="PROSITE" id="PS50887"/>
    </source>
</evidence>
<dbReference type="SMART" id="SM00065">
    <property type="entry name" value="GAF"/>
    <property type="match status" value="1"/>
</dbReference>
<feature type="domain" description="GGDEF" evidence="8">
    <location>
        <begin position="534"/>
        <end position="664"/>
    </location>
</feature>
<sequence length="667" mass="74433">MSKHHPLLQSFGALLVLDADSRHIQATSTNLEALVGLSASSQKITLNQLLGKRMAQRARRELQGQQRLAAPLVFNHGSDKQARLQLRAYRSGEHVIMEIEPLVIVGQRRLLGAINEQFIKLTEAANQDELLTYLVNEVRQLTGFERVTVCHFDPDWHGHIVAEAKDTQLPTLVGQRMAASDVPPTLRRAYARHPVRFIEDANASFEQLVPNDFPINLDASVLRAPAPERQCYMESLGVRSMLCVAMQRDTGLWGLLSCFSTTPHPVPASVRDAVHILVQMVTERLALLRARQEARYLKRVQDSLMPATSPHQEPQSPQQLLFNHADTWMTMFRAHGIALWIAGAVYQVGKTPTPEAISQFVIRLGNAHTHSGPWCTRRIAKEPLTSSLAMPEQSGVLAVPLPMNPAQRAWLCFFRPEQVEALYWSMQPTSQVTPSICNSPPAAWYEEIIGSSDAWQRVERLAAVKLGEDLTLAISSYEIGMLNMHLENERKALAAANQRLEQLAHFDPLTQVWNRYRIEQAIDTELVAAKRYGAGFALLLFDVDHFKTINDTHGHSLGDDVLVALARLVESSLRGCDYFGRWGGEEFVVLATHSDLQAALGLAERLRTLLTTLHVEGLKQLVTVSIGIAVWQSGDSCKTLIARADQAMYRAKREGRDRVEIADGEIA</sequence>
<evidence type="ECO:0000256" key="2">
    <source>
        <dbReference type="ARBA" id="ARBA00022543"/>
    </source>
</evidence>
<evidence type="ECO:0000256" key="3">
    <source>
        <dbReference type="ARBA" id="ARBA00022606"/>
    </source>
</evidence>
<keyword evidence="5" id="KW-0675">Receptor</keyword>
<comment type="catalytic activity">
    <reaction evidence="6">
        <text>2 GTP = 3',3'-c-di-GMP + 2 diphosphate</text>
        <dbReference type="Rhea" id="RHEA:24898"/>
        <dbReference type="ChEBI" id="CHEBI:33019"/>
        <dbReference type="ChEBI" id="CHEBI:37565"/>
        <dbReference type="ChEBI" id="CHEBI:58805"/>
        <dbReference type="EC" id="2.7.7.65"/>
    </reaction>
</comment>
<organism evidence="9 10">
    <name type="scientific">Halomonas colorata</name>
    <dbReference type="NCBI Taxonomy" id="2742615"/>
    <lineage>
        <taxon>Bacteria</taxon>
        <taxon>Pseudomonadati</taxon>
        <taxon>Pseudomonadota</taxon>
        <taxon>Gammaproteobacteria</taxon>
        <taxon>Oceanospirillales</taxon>
        <taxon>Halomonadaceae</taxon>
        <taxon>Halomonas</taxon>
    </lineage>
</organism>
<dbReference type="NCBIfam" id="TIGR00254">
    <property type="entry name" value="GGDEF"/>
    <property type="match status" value="1"/>
</dbReference>
<evidence type="ECO:0000313" key="10">
    <source>
        <dbReference type="Proteomes" id="UP001645038"/>
    </source>
</evidence>
<feature type="domain" description="Phytochrome chromophore attachment site" evidence="7">
    <location>
        <begin position="126"/>
        <end position="279"/>
    </location>
</feature>
<name>A0ABR9FTC1_9GAMM</name>
<keyword evidence="4" id="KW-0157">Chromophore</keyword>
<dbReference type="Gene3D" id="3.30.450.20">
    <property type="entry name" value="PAS domain"/>
    <property type="match status" value="1"/>
</dbReference>
<dbReference type="Gene3D" id="3.30.450.40">
    <property type="match status" value="1"/>
</dbReference>
<dbReference type="InterPro" id="IPR043150">
    <property type="entry name" value="Phytochrome_PHY_sf"/>
</dbReference>
<proteinExistence type="predicted"/>
<reference evidence="9 10" key="1">
    <citation type="submission" date="2020-07" db="EMBL/GenBank/DDBJ databases">
        <title>Halophilic bacteria isolated from french cheeses.</title>
        <authorList>
            <person name="Kothe C.I."/>
            <person name="Farah-Kraiem B."/>
            <person name="Renault P."/>
            <person name="Dridi B."/>
        </authorList>
    </citation>
    <scope>NUCLEOTIDE SEQUENCE [LARGE SCALE GENOMIC DNA]</scope>
    <source>
        <strain evidence="9 10">FME20</strain>
    </source>
</reference>
<dbReference type="PROSITE" id="PS50046">
    <property type="entry name" value="PHYTOCHROME_2"/>
    <property type="match status" value="1"/>
</dbReference>
<evidence type="ECO:0000256" key="6">
    <source>
        <dbReference type="ARBA" id="ARBA00034247"/>
    </source>
</evidence>
<dbReference type="InterPro" id="IPR013515">
    <property type="entry name" value="Phytochrome_cen-reg"/>
</dbReference>
<dbReference type="Gene3D" id="3.30.70.270">
    <property type="match status" value="1"/>
</dbReference>
<evidence type="ECO:0000313" key="9">
    <source>
        <dbReference type="EMBL" id="MBE0461897.1"/>
    </source>
</evidence>
<dbReference type="SUPFAM" id="SSF55785">
    <property type="entry name" value="PYP-like sensor domain (PAS domain)"/>
    <property type="match status" value="1"/>
</dbReference>
<evidence type="ECO:0000259" key="7">
    <source>
        <dbReference type="PROSITE" id="PS50046"/>
    </source>
</evidence>
<dbReference type="Gene3D" id="3.30.450.270">
    <property type="match status" value="1"/>
</dbReference>
<dbReference type="SUPFAM" id="SSF55073">
    <property type="entry name" value="Nucleotide cyclase"/>
    <property type="match status" value="1"/>
</dbReference>
<dbReference type="InterPro" id="IPR029787">
    <property type="entry name" value="Nucleotide_cyclase"/>
</dbReference>
<dbReference type="InterPro" id="IPR016132">
    <property type="entry name" value="Phyto_chromo_attachment"/>
</dbReference>
<dbReference type="Pfam" id="PF00990">
    <property type="entry name" value="GGDEF"/>
    <property type="match status" value="1"/>
</dbReference>
<dbReference type="InterPro" id="IPR000160">
    <property type="entry name" value="GGDEF_dom"/>
</dbReference>
<dbReference type="InterPro" id="IPR043128">
    <property type="entry name" value="Rev_trsase/Diguanyl_cyclase"/>
</dbReference>
<evidence type="ECO:0000256" key="4">
    <source>
        <dbReference type="ARBA" id="ARBA00022991"/>
    </source>
</evidence>
<evidence type="ECO:0000256" key="5">
    <source>
        <dbReference type="ARBA" id="ARBA00023170"/>
    </source>
</evidence>
<comment type="caution">
    <text evidence="9">The sequence shown here is derived from an EMBL/GenBank/DDBJ whole genome shotgun (WGS) entry which is preliminary data.</text>
</comment>
<gene>
    <name evidence="9" type="ORF">EI547_00285</name>
</gene>
<dbReference type="Pfam" id="PF08446">
    <property type="entry name" value="PAS_2"/>
    <property type="match status" value="1"/>
</dbReference>
<protein>
    <recommendedName>
        <fullName evidence="1">diguanylate cyclase</fullName>
        <ecNumber evidence="1">2.7.7.65</ecNumber>
    </recommendedName>
</protein>
<dbReference type="InterPro" id="IPR029016">
    <property type="entry name" value="GAF-like_dom_sf"/>
</dbReference>
<evidence type="ECO:0000256" key="1">
    <source>
        <dbReference type="ARBA" id="ARBA00012528"/>
    </source>
</evidence>
<dbReference type="InterPro" id="IPR013654">
    <property type="entry name" value="PAS_2"/>
</dbReference>
<dbReference type="Pfam" id="PF01590">
    <property type="entry name" value="GAF"/>
    <property type="match status" value="1"/>
</dbReference>
<accession>A0ABR9FTC1</accession>
<dbReference type="EMBL" id="RRZB01000001">
    <property type="protein sequence ID" value="MBE0461897.1"/>
    <property type="molecule type" value="Genomic_DNA"/>
</dbReference>
<dbReference type="InterPro" id="IPR003018">
    <property type="entry name" value="GAF"/>
</dbReference>
<dbReference type="SMART" id="SM00267">
    <property type="entry name" value="GGDEF"/>
    <property type="match status" value="1"/>
</dbReference>
<dbReference type="EC" id="2.7.7.65" evidence="1"/>
<dbReference type="CDD" id="cd01949">
    <property type="entry name" value="GGDEF"/>
    <property type="match status" value="1"/>
</dbReference>
<keyword evidence="3" id="KW-0716">Sensory transduction</keyword>
<dbReference type="PANTHER" id="PTHR45138">
    <property type="entry name" value="REGULATORY COMPONENTS OF SENSORY TRANSDUCTION SYSTEM"/>
    <property type="match status" value="1"/>
</dbReference>
<dbReference type="RefSeq" id="WP_192536461.1">
    <property type="nucleotide sequence ID" value="NZ_RRZB01000001.1"/>
</dbReference>